<dbReference type="AlphaFoldDB" id="A0AA85J403"/>
<keyword evidence="1" id="KW-1185">Reference proteome</keyword>
<reference evidence="2" key="2">
    <citation type="submission" date="2023-11" db="UniProtKB">
        <authorList>
            <consortium name="WormBaseParasite"/>
        </authorList>
    </citation>
    <scope>IDENTIFICATION</scope>
</reference>
<accession>A0AA85J403</accession>
<dbReference type="Proteomes" id="UP000050795">
    <property type="component" value="Unassembled WGS sequence"/>
</dbReference>
<dbReference type="WBParaSite" id="TREG1_128940.14">
    <property type="protein sequence ID" value="TREG1_128940.14"/>
    <property type="gene ID" value="TREG1_128940"/>
</dbReference>
<name>A0AA85J403_TRIRE</name>
<evidence type="ECO:0000313" key="1">
    <source>
        <dbReference type="Proteomes" id="UP000050795"/>
    </source>
</evidence>
<organism evidence="1 2">
    <name type="scientific">Trichobilharzia regenti</name>
    <name type="common">Nasal bird schistosome</name>
    <dbReference type="NCBI Taxonomy" id="157069"/>
    <lineage>
        <taxon>Eukaryota</taxon>
        <taxon>Metazoa</taxon>
        <taxon>Spiralia</taxon>
        <taxon>Lophotrochozoa</taxon>
        <taxon>Platyhelminthes</taxon>
        <taxon>Trematoda</taxon>
        <taxon>Digenea</taxon>
        <taxon>Strigeidida</taxon>
        <taxon>Schistosomatoidea</taxon>
        <taxon>Schistosomatidae</taxon>
        <taxon>Trichobilharzia</taxon>
    </lineage>
</organism>
<protein>
    <submittedName>
        <fullName evidence="2">Uncharacterized protein</fullName>
    </submittedName>
</protein>
<proteinExistence type="predicted"/>
<reference evidence="1" key="1">
    <citation type="submission" date="2022-06" db="EMBL/GenBank/DDBJ databases">
        <authorList>
            <person name="Berger JAMES D."/>
            <person name="Berger JAMES D."/>
        </authorList>
    </citation>
    <scope>NUCLEOTIDE SEQUENCE [LARGE SCALE GENOMIC DNA]</scope>
</reference>
<evidence type="ECO:0000313" key="2">
    <source>
        <dbReference type="WBParaSite" id="TREG1_128940.14"/>
    </source>
</evidence>
<sequence length="91" mass="10576">MVNSSAKLGRSDGEQLGEMYMFTTKICLYLGRHLTVMQSMKSFEKEKQTLLETDHLEWIKIATPPPFFLIQHIRSCGNKIKSFSVRRWHSG</sequence>